<feature type="transmembrane region" description="Helical" evidence="6">
    <location>
        <begin position="278"/>
        <end position="298"/>
    </location>
</feature>
<feature type="transmembrane region" description="Helical" evidence="6">
    <location>
        <begin position="79"/>
        <end position="97"/>
    </location>
</feature>
<keyword evidence="4 6" id="KW-1133">Transmembrane helix</keyword>
<reference evidence="7 8" key="1">
    <citation type="submission" date="2016-10" db="EMBL/GenBank/DDBJ databases">
        <authorList>
            <person name="de Groot N.N."/>
        </authorList>
    </citation>
    <scope>NUCLEOTIDE SEQUENCE [LARGE SCALE GENOMIC DNA]</scope>
    <source>
        <strain evidence="7 8">GAS232</strain>
    </source>
</reference>
<feature type="transmembrane region" description="Helical" evidence="6">
    <location>
        <begin position="39"/>
        <end position="59"/>
    </location>
</feature>
<comment type="subcellular location">
    <subcellularLocation>
        <location evidence="1">Membrane</location>
        <topology evidence="1">Multi-pass membrane protein</topology>
    </subcellularLocation>
</comment>
<gene>
    <name evidence="7" type="ORF">SAMN05444167_2573</name>
</gene>
<evidence type="ECO:0000256" key="3">
    <source>
        <dbReference type="ARBA" id="ARBA00022692"/>
    </source>
</evidence>
<feature type="transmembrane region" description="Helical" evidence="6">
    <location>
        <begin position="249"/>
        <end position="272"/>
    </location>
</feature>
<feature type="transmembrane region" description="Helical" evidence="6">
    <location>
        <begin position="132"/>
        <end position="150"/>
    </location>
</feature>
<dbReference type="InterPro" id="IPR022369">
    <property type="entry name" value="Integral_membrane_TerC_rswitch"/>
</dbReference>
<feature type="transmembrane region" description="Helical" evidence="6">
    <location>
        <begin position="104"/>
        <end position="126"/>
    </location>
</feature>
<keyword evidence="3 6" id="KW-0812">Transmembrane</keyword>
<evidence type="ECO:0000256" key="6">
    <source>
        <dbReference type="SAM" id="Phobius"/>
    </source>
</evidence>
<dbReference type="Pfam" id="PF03741">
    <property type="entry name" value="TerC"/>
    <property type="match status" value="1"/>
</dbReference>
<feature type="transmembrane region" description="Helical" evidence="6">
    <location>
        <begin position="191"/>
        <end position="216"/>
    </location>
</feature>
<keyword evidence="5 6" id="KW-0472">Membrane</keyword>
<dbReference type="PANTHER" id="PTHR30238:SF0">
    <property type="entry name" value="THYLAKOID MEMBRANE PROTEIN TERC, CHLOROPLASTIC"/>
    <property type="match status" value="1"/>
</dbReference>
<keyword evidence="8" id="KW-1185">Reference proteome</keyword>
<dbReference type="EMBL" id="LT629690">
    <property type="protein sequence ID" value="SDF50564.1"/>
    <property type="molecule type" value="Genomic_DNA"/>
</dbReference>
<sequence>MPNAQPIDWIVFHALLLILLALEVLLLHKTTPESAPKRSYAATALWILGAAGFGAYVYLRLHPQLGQEFLAGYALEESLSIDNLFVFLLIFKSFRIVPDKQRRVLFFGILGAVVMRAGFIFAGVVILEKFDWVTYIFAVVLLIAAVRLVMPEDHVHPKKPKWQMWLEKRQPISLSQDSFTAVENGRRIPTVLALALVGIAFADFVFALDSIPAVLSITRHTFIAYTSNILAVMGLRSLFFVLTHALEKLAYLHFGLAAVLAFAAAKMLAAPWYEVTPLVSLVVIFAILAVTIVVSLILQRNCPETTA</sequence>
<evidence type="ECO:0000256" key="2">
    <source>
        <dbReference type="ARBA" id="ARBA00007511"/>
    </source>
</evidence>
<evidence type="ECO:0000256" key="5">
    <source>
        <dbReference type="ARBA" id="ARBA00023136"/>
    </source>
</evidence>
<dbReference type="GO" id="GO:0016020">
    <property type="term" value="C:membrane"/>
    <property type="evidence" value="ECO:0007669"/>
    <property type="project" value="UniProtKB-SubCell"/>
</dbReference>
<protein>
    <submittedName>
        <fullName evidence="7">Tellurite resistance protein TerC</fullName>
    </submittedName>
</protein>
<feature type="transmembrane region" description="Helical" evidence="6">
    <location>
        <begin position="6"/>
        <end position="27"/>
    </location>
</feature>
<evidence type="ECO:0000256" key="1">
    <source>
        <dbReference type="ARBA" id="ARBA00004141"/>
    </source>
</evidence>
<name>A0A1G7LMH4_9BACT</name>
<organism evidence="7 8">
    <name type="scientific">Terriglobus roseus</name>
    <dbReference type="NCBI Taxonomy" id="392734"/>
    <lineage>
        <taxon>Bacteria</taxon>
        <taxon>Pseudomonadati</taxon>
        <taxon>Acidobacteriota</taxon>
        <taxon>Terriglobia</taxon>
        <taxon>Terriglobales</taxon>
        <taxon>Acidobacteriaceae</taxon>
        <taxon>Terriglobus</taxon>
    </lineage>
</organism>
<dbReference type="InterPro" id="IPR005496">
    <property type="entry name" value="Integral_membrane_TerC"/>
</dbReference>
<evidence type="ECO:0000256" key="4">
    <source>
        <dbReference type="ARBA" id="ARBA00022989"/>
    </source>
</evidence>
<feature type="transmembrane region" description="Helical" evidence="6">
    <location>
        <begin position="222"/>
        <end position="242"/>
    </location>
</feature>
<dbReference type="Proteomes" id="UP000182427">
    <property type="component" value="Chromosome I"/>
</dbReference>
<proteinExistence type="inferred from homology"/>
<accession>A0A1G7LMH4</accession>
<dbReference type="OrthoDB" id="9783692at2"/>
<evidence type="ECO:0000313" key="8">
    <source>
        <dbReference type="Proteomes" id="UP000182427"/>
    </source>
</evidence>
<dbReference type="NCBIfam" id="TIGR03718">
    <property type="entry name" value="R_switched_Alx"/>
    <property type="match status" value="1"/>
</dbReference>
<dbReference type="AlphaFoldDB" id="A0A1G7LMH4"/>
<dbReference type="PANTHER" id="PTHR30238">
    <property type="entry name" value="MEMBRANE BOUND PREDICTED REDOX MODULATOR"/>
    <property type="match status" value="1"/>
</dbReference>
<dbReference type="RefSeq" id="WP_083345489.1">
    <property type="nucleotide sequence ID" value="NZ_LT629690.1"/>
</dbReference>
<comment type="similarity">
    <text evidence="2">Belongs to the TerC family.</text>
</comment>
<evidence type="ECO:0000313" key="7">
    <source>
        <dbReference type="EMBL" id="SDF50564.1"/>
    </source>
</evidence>